<dbReference type="EMBL" id="CAJB01000182">
    <property type="protein sequence ID" value="CCH78207.1"/>
    <property type="molecule type" value="Genomic_DNA"/>
</dbReference>
<sequence length="23" mass="2539">MTRLAHPNGKGRPMMSMDSIHGN</sequence>
<name>A0A077LZ96_9MICO</name>
<dbReference type="STRING" id="1194083.BN12_2620022"/>
<dbReference type="Proteomes" id="UP000035721">
    <property type="component" value="Unassembled WGS sequence"/>
</dbReference>
<evidence type="ECO:0000256" key="1">
    <source>
        <dbReference type="SAM" id="MobiDB-lite"/>
    </source>
</evidence>
<evidence type="ECO:0000313" key="3">
    <source>
        <dbReference type="Proteomes" id="UP000035721"/>
    </source>
</evidence>
<comment type="caution">
    <text evidence="2">The sequence shown here is derived from an EMBL/GenBank/DDBJ whole genome shotgun (WGS) entry which is preliminary data.</text>
</comment>
<keyword evidence="3" id="KW-1185">Reference proteome</keyword>
<feature type="region of interest" description="Disordered" evidence="1">
    <location>
        <begin position="1"/>
        <end position="23"/>
    </location>
</feature>
<protein>
    <submittedName>
        <fullName evidence="2">Uncharacterized protein</fullName>
    </submittedName>
</protein>
<dbReference type="AlphaFoldDB" id="A0A077LZ96"/>
<proteinExistence type="predicted"/>
<gene>
    <name evidence="2" type="ORF">BN12_2620022</name>
</gene>
<accession>A0A077LZ96</accession>
<reference evidence="2 3" key="1">
    <citation type="journal article" date="2013" name="ISME J.">
        <title>A metabolic model for members of the genus Tetrasphaera involved in enhanced biological phosphorus removal.</title>
        <authorList>
            <person name="Kristiansen R."/>
            <person name="Nguyen H.T.T."/>
            <person name="Saunders A.M."/>
            <person name="Nielsen J.L."/>
            <person name="Wimmer R."/>
            <person name="Le V.Q."/>
            <person name="McIlroy S.J."/>
            <person name="Petrovski S."/>
            <person name="Seviour R.J."/>
            <person name="Calteau A."/>
            <person name="Nielsen K.L."/>
            <person name="Nielsen P.H."/>
        </authorList>
    </citation>
    <scope>NUCLEOTIDE SEQUENCE [LARGE SCALE GENOMIC DNA]</scope>
    <source>
        <strain evidence="2 3">T1-X7</strain>
    </source>
</reference>
<organism evidence="2 3">
    <name type="scientific">Nostocoides japonicum T1-X7</name>
    <dbReference type="NCBI Taxonomy" id="1194083"/>
    <lineage>
        <taxon>Bacteria</taxon>
        <taxon>Bacillati</taxon>
        <taxon>Actinomycetota</taxon>
        <taxon>Actinomycetes</taxon>
        <taxon>Micrococcales</taxon>
        <taxon>Intrasporangiaceae</taxon>
        <taxon>Nostocoides</taxon>
    </lineage>
</organism>
<evidence type="ECO:0000313" key="2">
    <source>
        <dbReference type="EMBL" id="CCH78207.1"/>
    </source>
</evidence>